<organism evidence="3 4">
    <name type="scientific">Nocardioides fonticola</name>
    <dbReference type="NCBI Taxonomy" id="450363"/>
    <lineage>
        <taxon>Bacteria</taxon>
        <taxon>Bacillati</taxon>
        <taxon>Actinomycetota</taxon>
        <taxon>Actinomycetes</taxon>
        <taxon>Propionibacteriales</taxon>
        <taxon>Nocardioidaceae</taxon>
        <taxon>Nocardioides</taxon>
    </lineage>
</organism>
<gene>
    <name evidence="3" type="ORF">GCM10022215_43060</name>
</gene>
<dbReference type="InterPro" id="IPR049450">
    <property type="entry name" value="ACOT8-like_C"/>
</dbReference>
<dbReference type="SUPFAM" id="SSF54637">
    <property type="entry name" value="Thioesterase/thiol ester dehydrase-isomerase"/>
    <property type="match status" value="2"/>
</dbReference>
<feature type="domain" description="Acyl-CoA thioesterase-like C-terminal" evidence="2">
    <location>
        <begin position="139"/>
        <end position="262"/>
    </location>
</feature>
<dbReference type="EMBL" id="BAAAZH010000036">
    <property type="protein sequence ID" value="GAA4129924.1"/>
    <property type="molecule type" value="Genomic_DNA"/>
</dbReference>
<protein>
    <submittedName>
        <fullName evidence="3">Thioesterase family protein</fullName>
    </submittedName>
</protein>
<proteinExistence type="predicted"/>
<comment type="caution">
    <text evidence="3">The sequence shown here is derived from an EMBL/GenBank/DDBJ whole genome shotgun (WGS) entry which is preliminary data.</text>
</comment>
<evidence type="ECO:0000313" key="4">
    <source>
        <dbReference type="Proteomes" id="UP001501495"/>
    </source>
</evidence>
<dbReference type="RefSeq" id="WP_344735607.1">
    <property type="nucleotide sequence ID" value="NZ_BAAAZH010000036.1"/>
</dbReference>
<dbReference type="InterPro" id="IPR042171">
    <property type="entry name" value="Acyl-CoA_hotdog"/>
</dbReference>
<accession>A0ABP7Y3B3</accession>
<feature type="domain" description="Acyl-CoA thioesterase-like N-terminal HotDog" evidence="1">
    <location>
        <begin position="23"/>
        <end position="104"/>
    </location>
</feature>
<dbReference type="Proteomes" id="UP001501495">
    <property type="component" value="Unassembled WGS sequence"/>
</dbReference>
<dbReference type="Pfam" id="PF20789">
    <property type="entry name" value="4HBT_3C"/>
    <property type="match status" value="1"/>
</dbReference>
<dbReference type="InterPro" id="IPR029069">
    <property type="entry name" value="HotDog_dom_sf"/>
</dbReference>
<reference evidence="4" key="1">
    <citation type="journal article" date="2019" name="Int. J. Syst. Evol. Microbiol.">
        <title>The Global Catalogue of Microorganisms (GCM) 10K type strain sequencing project: providing services to taxonomists for standard genome sequencing and annotation.</title>
        <authorList>
            <consortium name="The Broad Institute Genomics Platform"/>
            <consortium name="The Broad Institute Genome Sequencing Center for Infectious Disease"/>
            <person name="Wu L."/>
            <person name="Ma J."/>
        </authorList>
    </citation>
    <scope>NUCLEOTIDE SEQUENCE [LARGE SCALE GENOMIC DNA]</scope>
    <source>
        <strain evidence="4">JCM 16703</strain>
    </source>
</reference>
<keyword evidence="4" id="KW-1185">Reference proteome</keyword>
<sequence>MSGFGAVSAVQPLGEGRFAVDLHPGWTIGGHPNGGYLLALLGRAASETTSHAHPVAASAAFLASPDPGPAVVVAELLREGRGTAVVRARLEQEGRPCVEALLTLAPLPGDDVPVRWDDAVPERSTARLQDAVPLRIPEGFIDVRLFDEVAVAIEPESAAFLAGVPRGRGEIRGWLDLGPDEVVDPYALLFAVDSFPPATLDIAITGWVPTLQMSAYVRALPAPGPLQVLHRAHLVHGDRVDETCTVWDSRGVLVAQGHQLAGVRLP</sequence>
<dbReference type="PANTHER" id="PTHR38110:SF1">
    <property type="entry name" value="THIOESTERASE DOMAIN-CONTAINING PROTEIN"/>
    <property type="match status" value="1"/>
</dbReference>
<dbReference type="Pfam" id="PF13622">
    <property type="entry name" value="4HBT_3"/>
    <property type="match status" value="1"/>
</dbReference>
<dbReference type="InterPro" id="IPR049449">
    <property type="entry name" value="TesB_ACOT8-like_N"/>
</dbReference>
<dbReference type="InterPro" id="IPR052389">
    <property type="entry name" value="Sec_Metab_Biosynth-Assoc"/>
</dbReference>
<evidence type="ECO:0000259" key="1">
    <source>
        <dbReference type="Pfam" id="PF13622"/>
    </source>
</evidence>
<dbReference type="Gene3D" id="2.40.160.210">
    <property type="entry name" value="Acyl-CoA thioesterase, double hotdog domain"/>
    <property type="match status" value="1"/>
</dbReference>
<evidence type="ECO:0000259" key="2">
    <source>
        <dbReference type="Pfam" id="PF20789"/>
    </source>
</evidence>
<dbReference type="PANTHER" id="PTHR38110">
    <property type="entry name" value="CHROMOSOME 23, WHOLE GENOME SHOTGUN SEQUENCE"/>
    <property type="match status" value="1"/>
</dbReference>
<evidence type="ECO:0000313" key="3">
    <source>
        <dbReference type="EMBL" id="GAA4129924.1"/>
    </source>
</evidence>
<name>A0ABP7Y3B3_9ACTN</name>